<dbReference type="EC" id="4.2.99.18" evidence="3"/>
<feature type="domain" description="Formamidopyrimidine-DNA glycosylase catalytic" evidence="18">
    <location>
        <begin position="2"/>
        <end position="99"/>
    </location>
</feature>
<evidence type="ECO:0000259" key="17">
    <source>
        <dbReference type="PROSITE" id="PS51066"/>
    </source>
</evidence>
<comment type="catalytic activity">
    <reaction evidence="14">
        <text>2'-deoxyribonucleotide-(2'-deoxyribose 5'-phosphate)-2'-deoxyribonucleotide-DNA = a 3'-end 2'-deoxyribonucleotide-(2,3-dehydro-2,3-deoxyribose 5'-phosphate)-DNA + a 5'-end 5'-phospho-2'-deoxyribonucleoside-DNA + H(+)</text>
        <dbReference type="Rhea" id="RHEA:66592"/>
        <dbReference type="Rhea" id="RHEA-COMP:13180"/>
        <dbReference type="Rhea" id="RHEA-COMP:16897"/>
        <dbReference type="Rhea" id="RHEA-COMP:17067"/>
        <dbReference type="ChEBI" id="CHEBI:15378"/>
        <dbReference type="ChEBI" id="CHEBI:136412"/>
        <dbReference type="ChEBI" id="CHEBI:157695"/>
        <dbReference type="ChEBI" id="CHEBI:167181"/>
        <dbReference type="EC" id="4.2.99.18"/>
    </reaction>
</comment>
<dbReference type="GO" id="GO:0140078">
    <property type="term" value="F:class I DNA-(apurinic or apyrimidinic site) endonuclease activity"/>
    <property type="evidence" value="ECO:0007669"/>
    <property type="project" value="UniProtKB-EC"/>
</dbReference>
<gene>
    <name evidence="19" type="ORF">FB460_1307</name>
</gene>
<evidence type="ECO:0000313" key="19">
    <source>
        <dbReference type="EMBL" id="TQL63492.1"/>
    </source>
</evidence>
<dbReference type="FunFam" id="1.10.8.50:FF:000003">
    <property type="entry name" value="Formamidopyrimidine-DNA glycosylase"/>
    <property type="match status" value="1"/>
</dbReference>
<dbReference type="GO" id="GO:0006979">
    <property type="term" value="P:response to oxidative stress"/>
    <property type="evidence" value="ECO:0007669"/>
    <property type="project" value="UniProtKB-ARBA"/>
</dbReference>
<keyword evidence="9" id="KW-0238">DNA-binding</keyword>
<dbReference type="OrthoDB" id="9800855at2"/>
<dbReference type="InterPro" id="IPR015886">
    <property type="entry name" value="H2TH_FPG"/>
</dbReference>
<dbReference type="GO" id="GO:0003690">
    <property type="term" value="F:double-stranded DNA binding"/>
    <property type="evidence" value="ECO:0007669"/>
    <property type="project" value="UniProtKB-ARBA"/>
</dbReference>
<dbReference type="Gene3D" id="3.20.190.10">
    <property type="entry name" value="MutM-like, N-terminal"/>
    <property type="match status" value="1"/>
</dbReference>
<keyword evidence="7" id="KW-0378">Hydrolase</keyword>
<feature type="domain" description="FPG-type" evidence="17">
    <location>
        <begin position="234"/>
        <end position="268"/>
    </location>
</feature>
<dbReference type="PANTHER" id="PTHR42697:SF3">
    <property type="entry name" value="ENDONUCLEASE 8 1"/>
    <property type="match status" value="1"/>
</dbReference>
<comment type="cofactor">
    <cofactor evidence="1">
        <name>Zn(2+)</name>
        <dbReference type="ChEBI" id="CHEBI:29105"/>
    </cofactor>
</comment>
<dbReference type="Pfam" id="PF06831">
    <property type="entry name" value="H2TH"/>
    <property type="match status" value="1"/>
</dbReference>
<evidence type="ECO:0000256" key="9">
    <source>
        <dbReference type="ARBA" id="ARBA00023125"/>
    </source>
</evidence>
<dbReference type="SUPFAM" id="SSF81624">
    <property type="entry name" value="N-terminal domain of MutM-like DNA repair proteins"/>
    <property type="match status" value="1"/>
</dbReference>
<dbReference type="Gene3D" id="1.10.8.50">
    <property type="match status" value="1"/>
</dbReference>
<dbReference type="GO" id="GO:0006284">
    <property type="term" value="P:base-excision repair"/>
    <property type="evidence" value="ECO:0007669"/>
    <property type="project" value="InterPro"/>
</dbReference>
<dbReference type="SUPFAM" id="SSF57716">
    <property type="entry name" value="Glucocorticoid receptor-like (DNA-binding domain)"/>
    <property type="match status" value="1"/>
</dbReference>
<evidence type="ECO:0000256" key="12">
    <source>
        <dbReference type="ARBA" id="ARBA00023268"/>
    </source>
</evidence>
<evidence type="ECO:0000256" key="7">
    <source>
        <dbReference type="ARBA" id="ARBA00022801"/>
    </source>
</evidence>
<dbReference type="InterPro" id="IPR010663">
    <property type="entry name" value="Znf_FPG/IleRS"/>
</dbReference>
<evidence type="ECO:0000256" key="5">
    <source>
        <dbReference type="ARBA" id="ARBA00022763"/>
    </source>
</evidence>
<dbReference type="EMBL" id="VFOR01000001">
    <property type="protein sequence ID" value="TQL63492.1"/>
    <property type="molecule type" value="Genomic_DNA"/>
</dbReference>
<accession>A0A542ZT00</accession>
<feature type="region of interest" description="Disordered" evidence="16">
    <location>
        <begin position="209"/>
        <end position="229"/>
    </location>
</feature>
<dbReference type="PROSITE" id="PS51066">
    <property type="entry name" value="ZF_FPG_2"/>
    <property type="match status" value="1"/>
</dbReference>
<dbReference type="PROSITE" id="PS51068">
    <property type="entry name" value="FPG_CAT"/>
    <property type="match status" value="1"/>
</dbReference>
<keyword evidence="12" id="KW-0511">Multifunctional enzyme</keyword>
<evidence type="ECO:0000313" key="20">
    <source>
        <dbReference type="Proteomes" id="UP000316196"/>
    </source>
</evidence>
<reference evidence="19 20" key="1">
    <citation type="submission" date="2019-06" db="EMBL/GenBank/DDBJ databases">
        <title>Sequencing the genomes of 1000 actinobacteria strains.</title>
        <authorList>
            <person name="Klenk H.-P."/>
        </authorList>
    </citation>
    <scope>NUCLEOTIDE SEQUENCE [LARGE SCALE GENOMIC DNA]</scope>
    <source>
        <strain evidence="19 20">DSM 8251</strain>
    </source>
</reference>
<sequence>MPEGHVIHRLAAALTGRFGGHTVSVTSPQGRFADEAALLDGTGLLESEAIGKHLFIRFDTTEPAWVHIHLGLIGKLRLAPVAPPRGVVRLRISDDEHAADLHGPQWCRAVSVAVRDKVLTESGPDPLRTDADPQQGFERLRRSGKSIAALLMDQRIAAGVGNIYRAEVLFRHGLRPDTPGREVRHHTWDVIWHDLVDLMADGVRDGRIDTVRPEHSPEAQQRPAREDAHGGEVYVYRREGQPCLVCGTNIRAGVLEGRNMYWCPRCQRRKHAR</sequence>
<dbReference type="Pfam" id="PF06827">
    <property type="entry name" value="zf-FPG_IleRS"/>
    <property type="match status" value="1"/>
</dbReference>
<dbReference type="InterPro" id="IPR012319">
    <property type="entry name" value="FPG_cat"/>
</dbReference>
<evidence type="ECO:0000256" key="2">
    <source>
        <dbReference type="ARBA" id="ARBA00009409"/>
    </source>
</evidence>
<keyword evidence="13" id="KW-0326">Glycosidase</keyword>
<keyword evidence="19" id="KW-0255">Endonuclease</keyword>
<comment type="caution">
    <text evidence="19">The sequence shown here is derived from an EMBL/GenBank/DDBJ whole genome shotgun (WGS) entry which is preliminary data.</text>
</comment>
<evidence type="ECO:0000259" key="18">
    <source>
        <dbReference type="PROSITE" id="PS51068"/>
    </source>
</evidence>
<evidence type="ECO:0000256" key="1">
    <source>
        <dbReference type="ARBA" id="ARBA00001947"/>
    </source>
</evidence>
<dbReference type="SMART" id="SM01232">
    <property type="entry name" value="H2TH"/>
    <property type="match status" value="1"/>
</dbReference>
<evidence type="ECO:0000256" key="10">
    <source>
        <dbReference type="ARBA" id="ARBA00023204"/>
    </source>
</evidence>
<keyword evidence="11" id="KW-0456">Lyase</keyword>
<dbReference type="AlphaFoldDB" id="A0A542ZT00"/>
<keyword evidence="19" id="KW-0540">Nuclease</keyword>
<dbReference type="SMART" id="SM00898">
    <property type="entry name" value="Fapy_DNA_glyco"/>
    <property type="match status" value="1"/>
</dbReference>
<dbReference type="PROSITE" id="PS01242">
    <property type="entry name" value="ZF_FPG_1"/>
    <property type="match status" value="1"/>
</dbReference>
<dbReference type="PANTHER" id="PTHR42697">
    <property type="entry name" value="ENDONUCLEASE 8"/>
    <property type="match status" value="1"/>
</dbReference>
<keyword evidence="4" id="KW-0479">Metal-binding</keyword>
<proteinExistence type="inferred from homology"/>
<keyword evidence="6 15" id="KW-0863">Zinc-finger</keyword>
<evidence type="ECO:0000256" key="3">
    <source>
        <dbReference type="ARBA" id="ARBA00012720"/>
    </source>
</evidence>
<dbReference type="SUPFAM" id="SSF46946">
    <property type="entry name" value="S13-like H2TH domain"/>
    <property type="match status" value="1"/>
</dbReference>
<evidence type="ECO:0000256" key="15">
    <source>
        <dbReference type="PROSITE-ProRule" id="PRU00391"/>
    </source>
</evidence>
<evidence type="ECO:0000256" key="13">
    <source>
        <dbReference type="ARBA" id="ARBA00023295"/>
    </source>
</evidence>
<evidence type="ECO:0000256" key="6">
    <source>
        <dbReference type="ARBA" id="ARBA00022771"/>
    </source>
</evidence>
<keyword evidence="10" id="KW-0234">DNA repair</keyword>
<dbReference type="GO" id="GO:0008270">
    <property type="term" value="F:zinc ion binding"/>
    <property type="evidence" value="ECO:0007669"/>
    <property type="project" value="UniProtKB-KW"/>
</dbReference>
<evidence type="ECO:0000256" key="4">
    <source>
        <dbReference type="ARBA" id="ARBA00022723"/>
    </source>
</evidence>
<keyword evidence="20" id="KW-1185">Reference proteome</keyword>
<protein>
    <recommendedName>
        <fullName evidence="3">DNA-(apurinic or apyrimidinic site) lyase</fullName>
        <ecNumber evidence="3">4.2.99.18</ecNumber>
    </recommendedName>
</protein>
<dbReference type="RefSeq" id="WP_142093207.1">
    <property type="nucleotide sequence ID" value="NZ_BAAAMD010000002.1"/>
</dbReference>
<evidence type="ECO:0000256" key="16">
    <source>
        <dbReference type="SAM" id="MobiDB-lite"/>
    </source>
</evidence>
<evidence type="ECO:0000256" key="11">
    <source>
        <dbReference type="ARBA" id="ARBA00023239"/>
    </source>
</evidence>
<dbReference type="CDD" id="cd08970">
    <property type="entry name" value="AcNei1_N"/>
    <property type="match status" value="1"/>
</dbReference>
<comment type="similarity">
    <text evidence="2">Belongs to the FPG family.</text>
</comment>
<dbReference type="InterPro" id="IPR000214">
    <property type="entry name" value="Znf_DNA_glyclase/AP_lyase"/>
</dbReference>
<evidence type="ECO:0000256" key="8">
    <source>
        <dbReference type="ARBA" id="ARBA00022833"/>
    </source>
</evidence>
<dbReference type="GO" id="GO:0000703">
    <property type="term" value="F:oxidized pyrimidine nucleobase lesion DNA N-glycosylase activity"/>
    <property type="evidence" value="ECO:0007669"/>
    <property type="project" value="TreeGrafter"/>
</dbReference>
<keyword evidence="8" id="KW-0862">Zinc</keyword>
<dbReference type="Proteomes" id="UP000316196">
    <property type="component" value="Unassembled WGS sequence"/>
</dbReference>
<dbReference type="InterPro" id="IPR035937">
    <property type="entry name" value="FPG_N"/>
</dbReference>
<evidence type="ECO:0000256" key="14">
    <source>
        <dbReference type="ARBA" id="ARBA00044632"/>
    </source>
</evidence>
<name>A0A542ZT00_9ACTN</name>
<dbReference type="InterPro" id="IPR015887">
    <property type="entry name" value="DNA_glyclase_Znf_dom_DNA_BS"/>
</dbReference>
<dbReference type="Pfam" id="PF01149">
    <property type="entry name" value="Fapy_DNA_glyco"/>
    <property type="match status" value="1"/>
</dbReference>
<dbReference type="InterPro" id="IPR010979">
    <property type="entry name" value="Ribosomal_uS13-like_H2TH"/>
</dbReference>
<dbReference type="GO" id="GO:0008534">
    <property type="term" value="F:oxidized purine nucleobase lesion DNA N-glycosylase activity"/>
    <property type="evidence" value="ECO:0007669"/>
    <property type="project" value="UniProtKB-ARBA"/>
</dbReference>
<dbReference type="GO" id="GO:0003684">
    <property type="term" value="F:damaged DNA binding"/>
    <property type="evidence" value="ECO:0007669"/>
    <property type="project" value="InterPro"/>
</dbReference>
<organism evidence="19 20">
    <name type="scientific">Propioniferax innocua</name>
    <dbReference type="NCBI Taxonomy" id="1753"/>
    <lineage>
        <taxon>Bacteria</taxon>
        <taxon>Bacillati</taxon>
        <taxon>Actinomycetota</taxon>
        <taxon>Actinomycetes</taxon>
        <taxon>Propionibacteriales</taxon>
        <taxon>Propionibacteriaceae</taxon>
        <taxon>Propioniferax</taxon>
    </lineage>
</organism>
<keyword evidence="5" id="KW-0227">DNA damage</keyword>